<dbReference type="PANTHER" id="PTHR11738">
    <property type="entry name" value="MHC CLASS I NK CELL RECEPTOR"/>
    <property type="match status" value="1"/>
</dbReference>
<protein>
    <submittedName>
        <fullName evidence="4">Alpha-1B-glyco -like isoform X1</fullName>
    </submittedName>
</protein>
<dbReference type="SMART" id="SM00409">
    <property type="entry name" value="IG"/>
    <property type="match status" value="2"/>
</dbReference>
<gene>
    <name evidence="4" type="ORF">PECUL_23A039658</name>
</gene>
<keyword evidence="2" id="KW-0812">Transmembrane</keyword>
<dbReference type="InterPro" id="IPR050412">
    <property type="entry name" value="Ig-like_Receptors_ImmuneReg"/>
</dbReference>
<dbReference type="AlphaFoldDB" id="A0AAD1S9H2"/>
<feature type="transmembrane region" description="Helical" evidence="2">
    <location>
        <begin position="326"/>
        <end position="347"/>
    </location>
</feature>
<dbReference type="Gene3D" id="2.60.40.10">
    <property type="entry name" value="Immunoglobulins"/>
    <property type="match status" value="3"/>
</dbReference>
<dbReference type="InterPro" id="IPR036179">
    <property type="entry name" value="Ig-like_dom_sf"/>
</dbReference>
<dbReference type="Pfam" id="PF13895">
    <property type="entry name" value="Ig_2"/>
    <property type="match status" value="1"/>
</dbReference>
<dbReference type="Proteomes" id="UP001295444">
    <property type="component" value="Chromosome 05"/>
</dbReference>
<dbReference type="EMBL" id="OW240916">
    <property type="protein sequence ID" value="CAH2294650.1"/>
    <property type="molecule type" value="Genomic_DNA"/>
</dbReference>
<dbReference type="InterPro" id="IPR007110">
    <property type="entry name" value="Ig-like_dom"/>
</dbReference>
<name>A0AAD1S9H2_PELCU</name>
<keyword evidence="5" id="KW-1185">Reference proteome</keyword>
<keyword evidence="1" id="KW-1015">Disulfide bond</keyword>
<dbReference type="PROSITE" id="PS50835">
    <property type="entry name" value="IG_LIKE"/>
    <property type="match status" value="2"/>
</dbReference>
<dbReference type="PANTHER" id="PTHR11738:SF186">
    <property type="entry name" value="OSTEOCLAST-ASSOCIATED IMMUNOGLOBULIN-LIKE RECEPTOR"/>
    <property type="match status" value="1"/>
</dbReference>
<keyword evidence="2" id="KW-0472">Membrane</keyword>
<evidence type="ECO:0000259" key="3">
    <source>
        <dbReference type="PROSITE" id="PS50835"/>
    </source>
</evidence>
<feature type="domain" description="Ig-like" evidence="3">
    <location>
        <begin position="116"/>
        <end position="197"/>
    </location>
</feature>
<evidence type="ECO:0000256" key="1">
    <source>
        <dbReference type="ARBA" id="ARBA00023157"/>
    </source>
</evidence>
<reference evidence="4" key="1">
    <citation type="submission" date="2022-03" db="EMBL/GenBank/DDBJ databases">
        <authorList>
            <person name="Alioto T."/>
            <person name="Alioto T."/>
            <person name="Gomez Garrido J."/>
        </authorList>
    </citation>
    <scope>NUCLEOTIDE SEQUENCE</scope>
</reference>
<accession>A0AAD1S9H2</accession>
<dbReference type="InterPro" id="IPR003599">
    <property type="entry name" value="Ig_sub"/>
</dbReference>
<proteinExistence type="predicted"/>
<evidence type="ECO:0000256" key="2">
    <source>
        <dbReference type="SAM" id="Phobius"/>
    </source>
</evidence>
<organism evidence="4 5">
    <name type="scientific">Pelobates cultripes</name>
    <name type="common">Western spadefoot toad</name>
    <dbReference type="NCBI Taxonomy" id="61616"/>
    <lineage>
        <taxon>Eukaryota</taxon>
        <taxon>Metazoa</taxon>
        <taxon>Chordata</taxon>
        <taxon>Craniata</taxon>
        <taxon>Vertebrata</taxon>
        <taxon>Euteleostomi</taxon>
        <taxon>Amphibia</taxon>
        <taxon>Batrachia</taxon>
        <taxon>Anura</taxon>
        <taxon>Pelobatoidea</taxon>
        <taxon>Pelobatidae</taxon>
        <taxon>Pelobates</taxon>
    </lineage>
</organism>
<dbReference type="SUPFAM" id="SSF48726">
    <property type="entry name" value="Immunoglobulin"/>
    <property type="match status" value="3"/>
</dbReference>
<dbReference type="GO" id="GO:0002764">
    <property type="term" value="P:immune response-regulating signaling pathway"/>
    <property type="evidence" value="ECO:0007669"/>
    <property type="project" value="TreeGrafter"/>
</dbReference>
<dbReference type="InterPro" id="IPR013783">
    <property type="entry name" value="Ig-like_fold"/>
</dbReference>
<feature type="domain" description="Ig-like" evidence="3">
    <location>
        <begin position="26"/>
        <end position="106"/>
    </location>
</feature>
<evidence type="ECO:0000313" key="4">
    <source>
        <dbReference type="EMBL" id="CAH2294650.1"/>
    </source>
</evidence>
<keyword evidence="2" id="KW-1133">Transmembrane helix</keyword>
<evidence type="ECO:0000313" key="5">
    <source>
        <dbReference type="Proteomes" id="UP001295444"/>
    </source>
</evidence>
<sequence length="367" mass="41616">MSGITSYLTIYSIFFSLIPTECSVKPKLRLEPEQPVYIVGETFIMRCEADGPSTVLTYSFYKDGALILNSTTNVLEEESVSKVDSGVYFCIYQRASVTSTESDSIKLNIIDRPDSPSISFEPMSTIHFIGQMVTVRCLLQSRSGVMAIKLYHNGNEVIESDDFGVLTFREIKQRNAGNFTCAFYVHESGREVQSYLSEYKPLMVTESLPLPTLSIFPNNPQTEGQEVKLICQTPLKSTINGYRFFQNGREVTEKGGSLSNLYVLQIYKPSFEGCYFCKTFRIILGQEVSSPDSPEQFLTEKQTGGRGCKSMNEMEYTNTSHQELKFYGSVLVGKFIVWFSMMVVFWIQLSLIKRKKKAETRTETQSE</sequence>